<evidence type="ECO:0000256" key="5">
    <source>
        <dbReference type="ARBA" id="ARBA00022553"/>
    </source>
</evidence>
<dbReference type="GO" id="GO:0000155">
    <property type="term" value="F:phosphorelay sensor kinase activity"/>
    <property type="evidence" value="ECO:0007669"/>
    <property type="project" value="InterPro"/>
</dbReference>
<dbReference type="InterPro" id="IPR036890">
    <property type="entry name" value="HATPase_C_sf"/>
</dbReference>
<dbReference type="PROSITE" id="PS50885">
    <property type="entry name" value="HAMP"/>
    <property type="match status" value="1"/>
</dbReference>
<proteinExistence type="predicted"/>
<dbReference type="Pfam" id="PF02518">
    <property type="entry name" value="HATPase_c"/>
    <property type="match status" value="1"/>
</dbReference>
<feature type="transmembrane region" description="Helical" evidence="13">
    <location>
        <begin position="163"/>
        <end position="184"/>
    </location>
</feature>
<feature type="transmembrane region" description="Helical" evidence="13">
    <location>
        <begin position="14"/>
        <end position="34"/>
    </location>
</feature>
<dbReference type="Gene3D" id="6.10.340.10">
    <property type="match status" value="1"/>
</dbReference>
<dbReference type="EC" id="2.7.13.3" evidence="3"/>
<dbReference type="SUPFAM" id="SSF55874">
    <property type="entry name" value="ATPase domain of HSP90 chaperone/DNA topoisomerase II/histidine kinase"/>
    <property type="match status" value="1"/>
</dbReference>
<dbReference type="SUPFAM" id="SSF47384">
    <property type="entry name" value="Homodimeric domain of signal transducing histidine kinase"/>
    <property type="match status" value="1"/>
</dbReference>
<feature type="transmembrane region" description="Helical" evidence="13">
    <location>
        <begin position="40"/>
        <end position="60"/>
    </location>
</feature>
<gene>
    <name evidence="16" type="ORF">I8U20_06305</name>
</gene>
<dbReference type="CDD" id="cd06225">
    <property type="entry name" value="HAMP"/>
    <property type="match status" value="1"/>
</dbReference>
<evidence type="ECO:0000256" key="10">
    <source>
        <dbReference type="ARBA" id="ARBA00023012"/>
    </source>
</evidence>
<keyword evidence="13" id="KW-0812">Transmembrane</keyword>
<keyword evidence="17" id="KW-1185">Reference proteome</keyword>
<dbReference type="CDD" id="cd00075">
    <property type="entry name" value="HATPase"/>
    <property type="match status" value="1"/>
</dbReference>
<feature type="domain" description="HAMP" evidence="15">
    <location>
        <begin position="364"/>
        <end position="416"/>
    </location>
</feature>
<keyword evidence="5" id="KW-0597">Phosphoprotein</keyword>
<evidence type="ECO:0000256" key="2">
    <source>
        <dbReference type="ARBA" id="ARBA00004651"/>
    </source>
</evidence>
<dbReference type="InterPro" id="IPR004358">
    <property type="entry name" value="Sig_transdc_His_kin-like_C"/>
</dbReference>
<dbReference type="Gene3D" id="3.30.565.10">
    <property type="entry name" value="Histidine kinase-like ATPase, C-terminal domain"/>
    <property type="match status" value="1"/>
</dbReference>
<dbReference type="PRINTS" id="PR00344">
    <property type="entry name" value="BCTRLSENSOR"/>
</dbReference>
<keyword evidence="6" id="KW-0808">Transferase</keyword>
<name>A0A8I1AD40_THEIN</name>
<dbReference type="Pfam" id="PF00512">
    <property type="entry name" value="HisKA"/>
    <property type="match status" value="1"/>
</dbReference>
<evidence type="ECO:0000256" key="7">
    <source>
        <dbReference type="ARBA" id="ARBA00022741"/>
    </source>
</evidence>
<evidence type="ECO:0000256" key="11">
    <source>
        <dbReference type="ARBA" id="ARBA00023136"/>
    </source>
</evidence>
<evidence type="ECO:0000256" key="4">
    <source>
        <dbReference type="ARBA" id="ARBA00022475"/>
    </source>
</evidence>
<evidence type="ECO:0000259" key="15">
    <source>
        <dbReference type="PROSITE" id="PS50885"/>
    </source>
</evidence>
<dbReference type="FunFam" id="1.10.287.130:FF:000001">
    <property type="entry name" value="Two-component sensor histidine kinase"/>
    <property type="match status" value="1"/>
</dbReference>
<dbReference type="InterPro" id="IPR005467">
    <property type="entry name" value="His_kinase_dom"/>
</dbReference>
<dbReference type="Pfam" id="PF00672">
    <property type="entry name" value="HAMP"/>
    <property type="match status" value="1"/>
</dbReference>
<organism evidence="16 17">
    <name type="scientific">Thermoactinomyces intermedius</name>
    <dbReference type="NCBI Taxonomy" id="2024"/>
    <lineage>
        <taxon>Bacteria</taxon>
        <taxon>Bacillati</taxon>
        <taxon>Bacillota</taxon>
        <taxon>Bacilli</taxon>
        <taxon>Bacillales</taxon>
        <taxon>Thermoactinomycetaceae</taxon>
        <taxon>Thermoactinomyces</taxon>
    </lineage>
</organism>
<dbReference type="SUPFAM" id="SSF158472">
    <property type="entry name" value="HAMP domain-like"/>
    <property type="match status" value="1"/>
</dbReference>
<dbReference type="FunFam" id="3.30.565.10:FF:000006">
    <property type="entry name" value="Sensor histidine kinase WalK"/>
    <property type="match status" value="1"/>
</dbReference>
<dbReference type="GO" id="GO:0005524">
    <property type="term" value="F:ATP binding"/>
    <property type="evidence" value="ECO:0007669"/>
    <property type="project" value="UniProtKB-KW"/>
</dbReference>
<comment type="catalytic activity">
    <reaction evidence="1">
        <text>ATP + protein L-histidine = ADP + protein N-phospho-L-histidine.</text>
        <dbReference type="EC" id="2.7.13.3"/>
    </reaction>
</comment>
<accession>A0A8I1AD40</accession>
<dbReference type="Proteomes" id="UP000633619">
    <property type="component" value="Unassembled WGS sequence"/>
</dbReference>
<keyword evidence="12" id="KW-0175">Coiled coil</keyword>
<protein>
    <recommendedName>
        <fullName evidence="3">histidine kinase</fullName>
        <ecNumber evidence="3">2.7.13.3</ecNumber>
    </recommendedName>
</protein>
<keyword evidence="13" id="KW-1133">Transmembrane helix</keyword>
<comment type="subcellular location">
    <subcellularLocation>
        <location evidence="2">Cell membrane</location>
        <topology evidence="2">Multi-pass membrane protein</topology>
    </subcellularLocation>
</comment>
<dbReference type="InterPro" id="IPR050736">
    <property type="entry name" value="Sensor_HK_Regulatory"/>
</dbReference>
<evidence type="ECO:0000256" key="1">
    <source>
        <dbReference type="ARBA" id="ARBA00000085"/>
    </source>
</evidence>
<dbReference type="PANTHER" id="PTHR43711:SF28">
    <property type="entry name" value="SENSOR HISTIDINE KINASE YXDK"/>
    <property type="match status" value="1"/>
</dbReference>
<dbReference type="GO" id="GO:0005886">
    <property type="term" value="C:plasma membrane"/>
    <property type="evidence" value="ECO:0007669"/>
    <property type="project" value="UniProtKB-SubCell"/>
</dbReference>
<dbReference type="SMART" id="SM00387">
    <property type="entry name" value="HATPase_c"/>
    <property type="match status" value="1"/>
</dbReference>
<evidence type="ECO:0000256" key="13">
    <source>
        <dbReference type="SAM" id="Phobius"/>
    </source>
</evidence>
<keyword evidence="10" id="KW-0902">Two-component regulatory system</keyword>
<keyword evidence="9" id="KW-0067">ATP-binding</keyword>
<evidence type="ECO:0000256" key="3">
    <source>
        <dbReference type="ARBA" id="ARBA00012438"/>
    </source>
</evidence>
<dbReference type="PROSITE" id="PS50109">
    <property type="entry name" value="HIS_KIN"/>
    <property type="match status" value="1"/>
</dbReference>
<dbReference type="SMART" id="SM00304">
    <property type="entry name" value="HAMP"/>
    <property type="match status" value="1"/>
</dbReference>
<feature type="transmembrane region" description="Helical" evidence="13">
    <location>
        <begin position="328"/>
        <end position="361"/>
    </location>
</feature>
<evidence type="ECO:0000256" key="6">
    <source>
        <dbReference type="ARBA" id="ARBA00022679"/>
    </source>
</evidence>
<evidence type="ECO:0000313" key="16">
    <source>
        <dbReference type="EMBL" id="MBH8594940.1"/>
    </source>
</evidence>
<feature type="transmembrane region" description="Helical" evidence="13">
    <location>
        <begin position="120"/>
        <end position="142"/>
    </location>
</feature>
<reference evidence="16 17" key="1">
    <citation type="submission" date="2020-12" db="EMBL/GenBank/DDBJ databases">
        <title>WGS of Thermoactinomyces spp.</title>
        <authorList>
            <person name="Cheng K."/>
        </authorList>
    </citation>
    <scope>NUCLEOTIDE SEQUENCE [LARGE SCALE GENOMIC DNA]</scope>
    <source>
        <strain evidence="17">CICC 10671\DSM 43846</strain>
    </source>
</reference>
<dbReference type="EMBL" id="JAECVW010000003">
    <property type="protein sequence ID" value="MBH8594940.1"/>
    <property type="molecule type" value="Genomic_DNA"/>
</dbReference>
<dbReference type="Gene3D" id="1.10.287.130">
    <property type="match status" value="1"/>
</dbReference>
<dbReference type="AlphaFoldDB" id="A0A8I1AD40"/>
<feature type="transmembrane region" description="Helical" evidence="13">
    <location>
        <begin position="72"/>
        <end position="93"/>
    </location>
</feature>
<dbReference type="PANTHER" id="PTHR43711">
    <property type="entry name" value="TWO-COMPONENT HISTIDINE KINASE"/>
    <property type="match status" value="1"/>
</dbReference>
<dbReference type="InterPro" id="IPR036097">
    <property type="entry name" value="HisK_dim/P_sf"/>
</dbReference>
<dbReference type="InterPro" id="IPR003660">
    <property type="entry name" value="HAMP_dom"/>
</dbReference>
<keyword evidence="8 16" id="KW-0418">Kinase</keyword>
<dbReference type="CDD" id="cd00082">
    <property type="entry name" value="HisKA"/>
    <property type="match status" value="1"/>
</dbReference>
<comment type="caution">
    <text evidence="16">The sequence shown here is derived from an EMBL/GenBank/DDBJ whole genome shotgun (WGS) entry which is preliminary data.</text>
</comment>
<keyword evidence="7" id="KW-0547">Nucleotide-binding</keyword>
<sequence>MQLKSFQNAGIKRVLIETFAPFLLLYVLMLLWQVRTFYELVWMYILTFVPEFWMSVWPAYRFKKGENAKESLALWAKFLIPYLTGVFCFEWIMEWLLKRLPVFKEYPVLLPDNQEVYTDYVWILAIALFILVAFRLIFFLLGAIWEWASGRLVRQITLSHVNLFLFLVFSLVSSLVFYTVTTYIPKVVRGENETVQVARWASYMMENPRLQSSLPEWIRQVESTAWNEWIFRWSPYQVERYWTIYNRKGELVADSTYPFLKEALISQAAHHEEKAFIREVLKTQKLISIPLKSGSRYMTAAPVYGHDGRILGVVNQMIRFDDFFYVDAVVLTMFFSFLLSIPLILLTVLLAFVIALPFSYLHARFVTRRIVQVGEAAKAWSRGELAFRIRDEQIDELGILSRQLNQLAGSLEETTHKLHNEKRQVESLLKSKQEFVANVSHELRNPLAIIQGYVEQLHMQDPWKKTKEVRILKREVTRLQKMIDDLFVIATEDEKKSLASFLQPEKTQVDGLIKQSHETFSRIAWQSKKVSILLEIEPELPLVRVDRKRLSQMLDNLIRNALRFTPSGSMIKLSARSAGNHCVIEVQDTGMGISEDELPYIFERYYQGKTGGREHGAGLGLALVKEWVEAMGGKIEVESKANHGTLFRLCFPAIDSE</sequence>
<evidence type="ECO:0000256" key="8">
    <source>
        <dbReference type="ARBA" id="ARBA00022777"/>
    </source>
</evidence>
<feature type="coiled-coil region" evidence="12">
    <location>
        <begin position="404"/>
        <end position="431"/>
    </location>
</feature>
<dbReference type="InterPro" id="IPR003594">
    <property type="entry name" value="HATPase_dom"/>
</dbReference>
<dbReference type="RefSeq" id="WP_181731273.1">
    <property type="nucleotide sequence ID" value="NZ_JACEIR010000002.1"/>
</dbReference>
<keyword evidence="11 13" id="KW-0472">Membrane</keyword>
<evidence type="ECO:0000256" key="12">
    <source>
        <dbReference type="SAM" id="Coils"/>
    </source>
</evidence>
<keyword evidence="4" id="KW-1003">Cell membrane</keyword>
<evidence type="ECO:0000313" key="17">
    <source>
        <dbReference type="Proteomes" id="UP000633619"/>
    </source>
</evidence>
<dbReference type="SMART" id="SM00388">
    <property type="entry name" value="HisKA"/>
    <property type="match status" value="1"/>
</dbReference>
<evidence type="ECO:0000259" key="14">
    <source>
        <dbReference type="PROSITE" id="PS50109"/>
    </source>
</evidence>
<evidence type="ECO:0000256" key="9">
    <source>
        <dbReference type="ARBA" id="ARBA00022840"/>
    </source>
</evidence>
<dbReference type="InterPro" id="IPR003661">
    <property type="entry name" value="HisK_dim/P_dom"/>
</dbReference>
<feature type="domain" description="Histidine kinase" evidence="14">
    <location>
        <begin position="438"/>
        <end position="655"/>
    </location>
</feature>